<feature type="region of interest" description="Disordered" evidence="7">
    <location>
        <begin position="465"/>
        <end position="490"/>
    </location>
</feature>
<evidence type="ECO:0000256" key="1">
    <source>
        <dbReference type="ARBA" id="ARBA00004651"/>
    </source>
</evidence>
<feature type="transmembrane region" description="Helical" evidence="8">
    <location>
        <begin position="7"/>
        <end position="27"/>
    </location>
</feature>
<dbReference type="Pfam" id="PF02534">
    <property type="entry name" value="T4SS-DNA_transf"/>
    <property type="match status" value="1"/>
</dbReference>
<keyword evidence="5 8" id="KW-1133">Transmembrane helix</keyword>
<accession>A0ABT1TUN6</accession>
<reference evidence="9 10" key="1">
    <citation type="submission" date="2022-07" db="EMBL/GenBank/DDBJ databases">
        <title>Methylomonas rivi sp. nov., Methylomonas rosea sp. nov., Methylomonas aureus sp. nov. and Methylomonas subterranea sp. nov., four novel methanotrophs isolated from a freshwater creek and the deep terrestrial subsurface.</title>
        <authorList>
            <person name="Abin C."/>
            <person name="Sankaranarayanan K."/>
            <person name="Garner C."/>
            <person name="Sindelar R."/>
            <person name="Kotary K."/>
            <person name="Garner R."/>
            <person name="Barclay S."/>
            <person name="Lawson P."/>
            <person name="Krumholz L."/>
        </authorList>
    </citation>
    <scope>NUCLEOTIDE SEQUENCE [LARGE SCALE GENOMIC DNA]</scope>
    <source>
        <strain evidence="9 10">WSC-7</strain>
    </source>
</reference>
<dbReference type="InterPro" id="IPR003688">
    <property type="entry name" value="TraG/VirD4"/>
</dbReference>
<dbReference type="SUPFAM" id="SSF52540">
    <property type="entry name" value="P-loop containing nucleoside triphosphate hydrolases"/>
    <property type="match status" value="1"/>
</dbReference>
<comment type="caution">
    <text evidence="9">The sequence shown here is derived from an EMBL/GenBank/DDBJ whole genome shotgun (WGS) entry which is preliminary data.</text>
</comment>
<keyword evidence="4 8" id="KW-0812">Transmembrane</keyword>
<dbReference type="InterPro" id="IPR027417">
    <property type="entry name" value="P-loop_NTPase"/>
</dbReference>
<evidence type="ECO:0000256" key="5">
    <source>
        <dbReference type="ARBA" id="ARBA00022989"/>
    </source>
</evidence>
<dbReference type="Gene3D" id="3.40.50.300">
    <property type="entry name" value="P-loop containing nucleotide triphosphate hydrolases"/>
    <property type="match status" value="1"/>
</dbReference>
<evidence type="ECO:0000256" key="6">
    <source>
        <dbReference type="ARBA" id="ARBA00023136"/>
    </source>
</evidence>
<proteinExistence type="inferred from homology"/>
<sequence>MRQIAKIVAGLLIAIVAGLYLSGYFFLVVNHQNPAQTTPLTWLQYGHYYSHKPDIRRSLVGSAVAGFAVIGGVVAIPFIPRRRLLHGDARFATVREIMQRGLLDCDGIIIGKIGERYLSIPGQQGAILAAPPRSGKGVGVVIPNLLNFAGSVIVVDVKKENWEVTAGFRQKYGQAVHLFDPLSETGQTARWNPFFYVSDDPGIRINDVQRIAEMLYSVEANKDSFWVLSARTLFLGIALYLFETPNSLRTIGEVLRQGMSGGTTGEGFVEHWKGILARRRGGSNPLSWQCVSSIYEVIDLPPQTAGGIRKELTSKLALWLNPLLDAATSGNDFDLRDLRKRPTSIYVGVKPDDLDRIRPVLSLFFQQAIGLQTRELPEHNPALKHQLLLLLDECTALGRIPVIEISSGFLPGYNVRTLLVIQTPSQLRSVYGRDGADTIVKTLAGRIMFAPKDFMDAQEISNDLGSTTVKGKSRSRPMWGTKGNSTTESDQRRMLLMPQEVKEIGEDKEIIIFEGIRPILAQKIIYYKDRQFKKRLLKAPTVKRIEPVIRAMEEIYAEIEADDEPRYRPVTIEELENFDSLSLNDFDIDPEYILPPTDQPMTAEDIKAAAQRYLNLVIDN</sequence>
<protein>
    <submittedName>
        <fullName evidence="9">Type IV secretory system conjugative DNA transfer family protein</fullName>
    </submittedName>
</protein>
<evidence type="ECO:0000256" key="8">
    <source>
        <dbReference type="SAM" id="Phobius"/>
    </source>
</evidence>
<organism evidence="9 10">
    <name type="scientific">Methylomonas rosea</name>
    <dbReference type="NCBI Taxonomy" id="2952227"/>
    <lineage>
        <taxon>Bacteria</taxon>
        <taxon>Pseudomonadati</taxon>
        <taxon>Pseudomonadota</taxon>
        <taxon>Gammaproteobacteria</taxon>
        <taxon>Methylococcales</taxon>
        <taxon>Methylococcaceae</taxon>
        <taxon>Methylomonas</taxon>
    </lineage>
</organism>
<keyword evidence="3" id="KW-1003">Cell membrane</keyword>
<evidence type="ECO:0000256" key="3">
    <source>
        <dbReference type="ARBA" id="ARBA00022475"/>
    </source>
</evidence>
<feature type="transmembrane region" description="Helical" evidence="8">
    <location>
        <begin position="224"/>
        <end position="242"/>
    </location>
</feature>
<comment type="similarity">
    <text evidence="2">Belongs to the VirD4/TraG family.</text>
</comment>
<evidence type="ECO:0000256" key="7">
    <source>
        <dbReference type="SAM" id="MobiDB-lite"/>
    </source>
</evidence>
<dbReference type="EMBL" id="JANIBL010000042">
    <property type="protein sequence ID" value="MCQ8118495.1"/>
    <property type="molecule type" value="Genomic_DNA"/>
</dbReference>
<evidence type="ECO:0000313" key="9">
    <source>
        <dbReference type="EMBL" id="MCQ8118495.1"/>
    </source>
</evidence>
<evidence type="ECO:0000313" key="10">
    <source>
        <dbReference type="Proteomes" id="UP001524570"/>
    </source>
</evidence>
<dbReference type="InterPro" id="IPR051539">
    <property type="entry name" value="T4SS-coupling_protein"/>
</dbReference>
<dbReference type="RefSeq" id="WP_256607510.1">
    <property type="nucleotide sequence ID" value="NZ_JANIBL010000042.1"/>
</dbReference>
<dbReference type="PANTHER" id="PTHR37937">
    <property type="entry name" value="CONJUGATIVE TRANSFER: DNA TRANSPORT"/>
    <property type="match status" value="1"/>
</dbReference>
<dbReference type="PANTHER" id="PTHR37937:SF1">
    <property type="entry name" value="CONJUGATIVE TRANSFER: DNA TRANSPORT"/>
    <property type="match status" value="1"/>
</dbReference>
<name>A0ABT1TUN6_9GAMM</name>
<gene>
    <name evidence="9" type="ORF">NP589_13745</name>
</gene>
<evidence type="ECO:0000256" key="2">
    <source>
        <dbReference type="ARBA" id="ARBA00008806"/>
    </source>
</evidence>
<keyword evidence="6 8" id="KW-0472">Membrane</keyword>
<dbReference type="CDD" id="cd01127">
    <property type="entry name" value="TrwB_TraG_TraD_VirD4"/>
    <property type="match status" value="1"/>
</dbReference>
<keyword evidence="10" id="KW-1185">Reference proteome</keyword>
<feature type="transmembrane region" description="Helical" evidence="8">
    <location>
        <begin position="59"/>
        <end position="80"/>
    </location>
</feature>
<comment type="subcellular location">
    <subcellularLocation>
        <location evidence="1">Cell membrane</location>
        <topology evidence="1">Multi-pass membrane protein</topology>
    </subcellularLocation>
</comment>
<evidence type="ECO:0000256" key="4">
    <source>
        <dbReference type="ARBA" id="ARBA00022692"/>
    </source>
</evidence>
<dbReference type="Proteomes" id="UP001524570">
    <property type="component" value="Unassembled WGS sequence"/>
</dbReference>